<dbReference type="Pfam" id="PF07482">
    <property type="entry name" value="DUF1522"/>
    <property type="match status" value="2"/>
</dbReference>
<keyword evidence="3" id="KW-0964">Secreted</keyword>
<feature type="domain" description="Flagellin N-terminal" evidence="4">
    <location>
        <begin position="13"/>
        <end position="129"/>
    </location>
</feature>
<dbReference type="GO" id="GO:0005576">
    <property type="term" value="C:extracellular region"/>
    <property type="evidence" value="ECO:0007669"/>
    <property type="project" value="UniProtKB-SubCell"/>
</dbReference>
<feature type="domain" description="DUF1522" evidence="6">
    <location>
        <begin position="351"/>
        <end position="464"/>
    </location>
</feature>
<dbReference type="InterPro" id="IPR046358">
    <property type="entry name" value="Flagellin_C"/>
</dbReference>
<evidence type="ECO:0000313" key="7">
    <source>
        <dbReference type="EMBL" id="BCE58705.1"/>
    </source>
</evidence>
<keyword evidence="9" id="KW-0282">Flagellum</keyword>
<dbReference type="Pfam" id="PF00700">
    <property type="entry name" value="Flagellin_C"/>
    <property type="match status" value="1"/>
</dbReference>
<keyword evidence="9" id="KW-0966">Cell projection</keyword>
<dbReference type="EMBL" id="AP023095">
    <property type="protein sequence ID" value="BCE58705.1"/>
    <property type="molecule type" value="Genomic_DNA"/>
</dbReference>
<organism evidence="9">
    <name type="scientific">Bradyrhizobium diazoefficiens</name>
    <dbReference type="NCBI Taxonomy" id="1355477"/>
    <lineage>
        <taxon>Bacteria</taxon>
        <taxon>Pseudomonadati</taxon>
        <taxon>Pseudomonadota</taxon>
        <taxon>Alphaproteobacteria</taxon>
        <taxon>Hyphomicrobiales</taxon>
        <taxon>Nitrobacteraceae</taxon>
        <taxon>Bradyrhizobium</taxon>
    </lineage>
</organism>
<comment type="similarity">
    <text evidence="1 3">Belongs to the bacterial flagellin family.</text>
</comment>
<evidence type="ECO:0000313" key="9">
    <source>
        <dbReference type="EMBL" id="BCE76008.1"/>
    </source>
</evidence>
<dbReference type="AlphaFoldDB" id="A0A810BGX2"/>
<gene>
    <name evidence="7" type="ORF">XF5B_62170</name>
    <name evidence="8" type="ORF">XF6B_61830</name>
    <name evidence="9" type="ORF">XF8B_61190</name>
</gene>
<reference evidence="7" key="1">
    <citation type="submission" date="2020-05" db="EMBL/GenBank/DDBJ databases">
        <title>Complete genome sequence of Bradyrhizobium diazoefficiens XF5 isolated from soybean nodule.</title>
        <authorList>
            <person name="Noda R."/>
            <person name="Kakizaki K."/>
            <person name="Minamisawa K."/>
        </authorList>
    </citation>
    <scope>NUCLEOTIDE SEQUENCE</scope>
    <source>
        <strain evidence="7">XF5</strain>
    </source>
</reference>
<keyword evidence="9" id="KW-0969">Cilium</keyword>
<evidence type="ECO:0000256" key="3">
    <source>
        <dbReference type="RuleBase" id="RU362073"/>
    </source>
</evidence>
<evidence type="ECO:0000313" key="8">
    <source>
        <dbReference type="EMBL" id="BCE67384.1"/>
    </source>
</evidence>
<sequence length="757" mass="74304">MSGIVLSSSVRQNLLSLQSTADLLATTQSRLSTGKSVNSALDNPTNFFTAQSLDNRASDINNLLDGIANGVQVLQAANTGITSLQKLIDSAKSIANQALQTTVGYSTKSNVSTTISGATAADLRGTTSFASATASSNVVYSGAAGGTTAASGTTTLGASIGSFASTGATAGDGTTALTGAITLIATNGTTATGLAGNAQPADGDTLTVNGKTITFRSGAAPASTAVPSGSGVSGNLVTDGNGNTTVYLASATVNDLLSAIDLASGVKTVSISSGAATIAVSASQPGAAVSTAAAGAVTLKSSTGADLSVTGKADLLKALGLTTAVGGGNATVNVNRTTSAASLGATIADGSTLNVDGHVITFKNAPIPGSTGAPSVPTGYGASGNVLTDGNGNSTVYLQAGTVNDVLKAIDLATGVQTATINANGTATLATATGQTNSSINASGQLKLSTGVNADLSVTGTGNALNVLGLAGNTGTSTAFTAARTSGVGGITGKTLTFASFNGGTAVNVTFGDGTNGTVKTLDQLNTKLQANNLTATIDANGLLTVSTTNDYASSTIGSSAAGGAIGGTLTTALTFSTASSPVQDSVAQTSRASLVNQYNNILNQIDSTSQDSSFNGVNLLNGDQLKLVFDETGKSNLSITGVTYNSKGLGLAALTGGVDFIDNAATNKVLTNLNSASSTLRSEASSLGSNLTIVQVRQDFNKNLINVLQTGSSNLTLADTNVEAANSQALSTRQSIAVSALSLANQSQQSVLQLLR</sequence>
<dbReference type="GeneID" id="46492843"/>
<dbReference type="Pfam" id="PF00669">
    <property type="entry name" value="Flagellin_N"/>
    <property type="match status" value="1"/>
</dbReference>
<evidence type="ECO:0000256" key="2">
    <source>
        <dbReference type="ARBA" id="ARBA00023143"/>
    </source>
</evidence>
<protein>
    <recommendedName>
        <fullName evidence="3">Flagellin</fullName>
    </recommendedName>
</protein>
<evidence type="ECO:0000256" key="1">
    <source>
        <dbReference type="ARBA" id="ARBA00005709"/>
    </source>
</evidence>
<name>A0A810BGX2_9BRAD</name>
<dbReference type="GO" id="GO:0005198">
    <property type="term" value="F:structural molecule activity"/>
    <property type="evidence" value="ECO:0007669"/>
    <property type="project" value="UniProtKB-UniRule"/>
</dbReference>
<dbReference type="EMBL" id="AP023096">
    <property type="protein sequence ID" value="BCE67384.1"/>
    <property type="molecule type" value="Genomic_DNA"/>
</dbReference>
<comment type="function">
    <text evidence="3">Flagellin is the subunit protein which polymerizes to form the filaments of bacterial flagella.</text>
</comment>
<dbReference type="InterPro" id="IPR001029">
    <property type="entry name" value="Flagellin_N"/>
</dbReference>
<evidence type="ECO:0000259" key="4">
    <source>
        <dbReference type="Pfam" id="PF00669"/>
    </source>
</evidence>
<proteinExistence type="inferred from homology"/>
<dbReference type="InterPro" id="IPR011087">
    <property type="entry name" value="DUF1522"/>
</dbReference>
<dbReference type="GO" id="GO:0009288">
    <property type="term" value="C:bacterial-type flagellum"/>
    <property type="evidence" value="ECO:0007669"/>
    <property type="project" value="UniProtKB-SubCell"/>
</dbReference>
<dbReference type="Gene3D" id="1.20.1330.10">
    <property type="entry name" value="f41 fragment of flagellin, N-terminal domain"/>
    <property type="match status" value="1"/>
</dbReference>
<dbReference type="NCBIfam" id="NF009330">
    <property type="entry name" value="PRK12688.1"/>
    <property type="match status" value="1"/>
</dbReference>
<evidence type="ECO:0000259" key="6">
    <source>
        <dbReference type="Pfam" id="PF07482"/>
    </source>
</evidence>
<dbReference type="SUPFAM" id="SSF64518">
    <property type="entry name" value="Phase 1 flagellin"/>
    <property type="match status" value="2"/>
</dbReference>
<dbReference type="RefSeq" id="WP_011088586.1">
    <property type="nucleotide sequence ID" value="NZ_AP022638.1"/>
</dbReference>
<feature type="domain" description="Flagellin C-terminal" evidence="5">
    <location>
        <begin position="672"/>
        <end position="756"/>
    </location>
</feature>
<accession>A0A810BGX2</accession>
<evidence type="ECO:0000259" key="5">
    <source>
        <dbReference type="Pfam" id="PF00700"/>
    </source>
</evidence>
<feature type="domain" description="DUF1522" evidence="6">
    <location>
        <begin position="204"/>
        <end position="315"/>
    </location>
</feature>
<dbReference type="EMBL" id="AP023097">
    <property type="protein sequence ID" value="BCE76008.1"/>
    <property type="molecule type" value="Genomic_DNA"/>
</dbReference>
<reference evidence="8" key="2">
    <citation type="submission" date="2020-05" db="EMBL/GenBank/DDBJ databases">
        <title>Complete genome sequence of Bradyrhizobium diazoefficiens XF6 isolated from soybean nodule.</title>
        <authorList>
            <person name="Noda R."/>
            <person name="Kakizaki K."/>
            <person name="Minamisawa K."/>
        </authorList>
    </citation>
    <scope>NUCLEOTIDE SEQUENCE</scope>
    <source>
        <strain evidence="8">XF6</strain>
    </source>
</reference>
<dbReference type="OMA" id="EMQIGAN"/>
<keyword evidence="2 3" id="KW-0975">Bacterial flagellum</keyword>
<reference evidence="9" key="3">
    <citation type="submission" date="2020-05" db="EMBL/GenBank/DDBJ databases">
        <title>Complete genome sequence of Bradyrhizobium diazoefficiens XF8 isolated from soybean nodule.</title>
        <authorList>
            <person name="Noda R."/>
            <person name="Kakizaki K."/>
            <person name="Minamisawa K."/>
        </authorList>
    </citation>
    <scope>NUCLEOTIDE SEQUENCE</scope>
    <source>
        <strain evidence="9">XF8</strain>
    </source>
</reference>
<comment type="subcellular location">
    <subcellularLocation>
        <location evidence="3">Secreted</location>
    </subcellularLocation>
    <subcellularLocation>
        <location evidence="3">Bacterial flagellum</location>
    </subcellularLocation>
</comment>